<dbReference type="EMBL" id="QRVZ01000016">
    <property type="protein sequence ID" value="RGS81614.1"/>
    <property type="molecule type" value="Genomic_DNA"/>
</dbReference>
<name>A0A395VYT4_BACOV</name>
<organism evidence="5 6">
    <name type="scientific">Bacteroides ovatus</name>
    <dbReference type="NCBI Taxonomy" id="28116"/>
    <lineage>
        <taxon>Bacteria</taxon>
        <taxon>Pseudomonadati</taxon>
        <taxon>Bacteroidota</taxon>
        <taxon>Bacteroidia</taxon>
        <taxon>Bacteroidales</taxon>
        <taxon>Bacteroidaceae</taxon>
        <taxon>Bacteroides</taxon>
    </lineage>
</organism>
<evidence type="ECO:0000313" key="7">
    <source>
        <dbReference type="Proteomes" id="UP000460135"/>
    </source>
</evidence>
<dbReference type="Pfam" id="PF14730">
    <property type="entry name" value="DUF4468"/>
    <property type="match status" value="1"/>
</dbReference>
<dbReference type="Proteomes" id="UP000266492">
    <property type="component" value="Unassembled WGS sequence"/>
</dbReference>
<dbReference type="Gene3D" id="3.30.530.80">
    <property type="match status" value="1"/>
</dbReference>
<reference evidence="5 6" key="1">
    <citation type="submission" date="2018-08" db="EMBL/GenBank/DDBJ databases">
        <title>A genome reference for cultivated species of the human gut microbiota.</title>
        <authorList>
            <person name="Zou Y."/>
            <person name="Xue W."/>
            <person name="Luo G."/>
        </authorList>
    </citation>
    <scope>NUCLEOTIDE SEQUENCE [LARGE SCALE GENOMIC DNA]</scope>
    <source>
        <strain evidence="5 6">AF20-9LB</strain>
    </source>
</reference>
<dbReference type="EMBL" id="JAQQPO010000024">
    <property type="protein sequence ID" value="MDC7960222.1"/>
    <property type="molecule type" value="Genomic_DNA"/>
</dbReference>
<dbReference type="Proteomes" id="UP001214017">
    <property type="component" value="Unassembled WGS sequence"/>
</dbReference>
<feature type="domain" description="DUF4468" evidence="1">
    <location>
        <begin position="60"/>
        <end position="142"/>
    </location>
</feature>
<reference evidence="3" key="3">
    <citation type="submission" date="2022-10" db="EMBL/GenBank/DDBJ databases">
        <title>Human gut microbiome strain richness.</title>
        <authorList>
            <person name="Chen-Liaw A."/>
        </authorList>
    </citation>
    <scope>NUCLEOTIDE SEQUENCE</scope>
    <source>
        <strain evidence="3">F7_m1001271B151109d0_201107</strain>
        <strain evidence="4">RTP21484st1_H8_RTP21484_190118</strain>
    </source>
</reference>
<proteinExistence type="predicted"/>
<evidence type="ECO:0000313" key="6">
    <source>
        <dbReference type="Proteomes" id="UP000266492"/>
    </source>
</evidence>
<dbReference type="EMBL" id="VWLX01000009">
    <property type="protein sequence ID" value="KAA3804304.1"/>
    <property type="molecule type" value="Genomic_DNA"/>
</dbReference>
<dbReference type="InterPro" id="IPR027823">
    <property type="entry name" value="DUF4468"/>
</dbReference>
<accession>A0A395VYT4</accession>
<reference evidence="2 7" key="2">
    <citation type="journal article" date="2019" name="Nat. Med.">
        <title>A library of human gut bacterial isolates paired with longitudinal multiomics data enables mechanistic microbiome research.</title>
        <authorList>
            <person name="Poyet M."/>
            <person name="Groussin M."/>
            <person name="Gibbons S.M."/>
            <person name="Avila-Pacheco J."/>
            <person name="Jiang X."/>
            <person name="Kearney S.M."/>
            <person name="Perrotta A.R."/>
            <person name="Berdy B."/>
            <person name="Zhao S."/>
            <person name="Lieberman T.D."/>
            <person name="Swanson P.K."/>
            <person name="Smith M."/>
            <person name="Roesemann S."/>
            <person name="Alexander J.E."/>
            <person name="Rich S.A."/>
            <person name="Livny J."/>
            <person name="Vlamakis H."/>
            <person name="Clish C."/>
            <person name="Bullock K."/>
            <person name="Deik A."/>
            <person name="Scott J."/>
            <person name="Pierce K.A."/>
            <person name="Xavier R.J."/>
            <person name="Alm E.J."/>
        </authorList>
    </citation>
    <scope>NUCLEOTIDE SEQUENCE [LARGE SCALE GENOMIC DNA]</scope>
    <source>
        <strain evidence="2 7">BIOML-A183</strain>
    </source>
</reference>
<dbReference type="EMBL" id="JAQNWR010000001">
    <property type="protein sequence ID" value="MDC2406349.1"/>
    <property type="molecule type" value="Genomic_DNA"/>
</dbReference>
<protein>
    <submittedName>
        <fullName evidence="5">DUF4468 domain-containing protein</fullName>
    </submittedName>
</protein>
<evidence type="ECO:0000259" key="1">
    <source>
        <dbReference type="Pfam" id="PF14730"/>
    </source>
</evidence>
<dbReference type="CDD" id="cd12190">
    <property type="entry name" value="Bacova_04320_like"/>
    <property type="match status" value="1"/>
</dbReference>
<dbReference type="RefSeq" id="WP_044917973.1">
    <property type="nucleotide sequence ID" value="NZ_BAABYJ010000001.1"/>
</dbReference>
<gene>
    <name evidence="5" type="ORF">DWX70_18275</name>
    <name evidence="2" type="ORF">F3F51_13740</name>
    <name evidence="3" type="ORF">PO240_00505</name>
    <name evidence="4" type="ORF">PQ628_18630</name>
</gene>
<evidence type="ECO:0000313" key="2">
    <source>
        <dbReference type="EMBL" id="KAA3804304.1"/>
    </source>
</evidence>
<sequence length="230" mass="25443">MKRIIFSILIGFMAISVSAQLMRSEELEKYAKEKFGDKWENAAANIGSQLSLDKNNSLTYTQVIECGEQTKEKLYVTLNHWFVESFNDANSVIQLNDKEAGVIIGKGYVAGIAGHTGGMNAYIVSIHPIIKVDIKDKKIRVTYTVQCYDVEKSIGGGVMSAFSNGSTKPTLSNEQWALETCYPFVEKDAHKAKKTSSKALVMAHAYSNVIMDKIEEAVKNGLVGNESDNW</sequence>
<evidence type="ECO:0000313" key="3">
    <source>
        <dbReference type="EMBL" id="MDC2406349.1"/>
    </source>
</evidence>
<dbReference type="Proteomes" id="UP001215078">
    <property type="component" value="Unassembled WGS sequence"/>
</dbReference>
<comment type="caution">
    <text evidence="5">The sequence shown here is derived from an EMBL/GenBank/DDBJ whole genome shotgun (WGS) entry which is preliminary data.</text>
</comment>
<evidence type="ECO:0000313" key="5">
    <source>
        <dbReference type="EMBL" id="RGS81614.1"/>
    </source>
</evidence>
<evidence type="ECO:0000313" key="4">
    <source>
        <dbReference type="EMBL" id="MDC7960222.1"/>
    </source>
</evidence>
<dbReference type="AlphaFoldDB" id="A0A395VYT4"/>
<dbReference type="Proteomes" id="UP000460135">
    <property type="component" value="Unassembled WGS sequence"/>
</dbReference>